<dbReference type="EMBL" id="FR823387">
    <property type="protein sequence ID" value="CBZ51829.1"/>
    <property type="molecule type" value="Genomic_DNA"/>
</dbReference>
<feature type="repeat" description="WD" evidence="6">
    <location>
        <begin position="212"/>
        <end position="253"/>
    </location>
</feature>
<evidence type="ECO:0000256" key="7">
    <source>
        <dbReference type="SAM" id="MobiDB-lite"/>
    </source>
</evidence>
<dbReference type="VEuPathDB" id="ToxoDB:NCLIV_016210"/>
<keyword evidence="5" id="KW-0539">Nucleus</keyword>
<evidence type="ECO:0000256" key="4">
    <source>
        <dbReference type="ARBA" id="ARBA00022737"/>
    </source>
</evidence>
<proteinExistence type="predicted"/>
<dbReference type="SUPFAM" id="SSF50978">
    <property type="entry name" value="WD40 repeat-like"/>
    <property type="match status" value="1"/>
</dbReference>
<dbReference type="Gene3D" id="2.130.10.10">
    <property type="entry name" value="YVTN repeat-like/Quinoprotein amine dehydrogenase"/>
    <property type="match status" value="2"/>
</dbReference>
<feature type="region of interest" description="Disordered" evidence="7">
    <location>
        <begin position="380"/>
        <end position="428"/>
    </location>
</feature>
<dbReference type="AlphaFoldDB" id="F0VDN6"/>
<feature type="domain" description="U3 small nucleolar RNA-associated protein 15 C-terminal" evidence="8">
    <location>
        <begin position="619"/>
        <end position="752"/>
    </location>
</feature>
<dbReference type="PROSITE" id="PS50082">
    <property type="entry name" value="WD_REPEATS_2"/>
    <property type="match status" value="1"/>
</dbReference>
<accession>F0VDN6</accession>
<dbReference type="InterPro" id="IPR036322">
    <property type="entry name" value="WD40_repeat_dom_sf"/>
</dbReference>
<evidence type="ECO:0000259" key="8">
    <source>
        <dbReference type="Pfam" id="PF09384"/>
    </source>
</evidence>
<evidence type="ECO:0000256" key="2">
    <source>
        <dbReference type="ARBA" id="ARBA00022552"/>
    </source>
</evidence>
<dbReference type="Proteomes" id="UP000007494">
    <property type="component" value="Chromosome VI"/>
</dbReference>
<dbReference type="SMART" id="SM00320">
    <property type="entry name" value="WD40"/>
    <property type="match status" value="5"/>
</dbReference>
<dbReference type="PANTHER" id="PTHR19924">
    <property type="entry name" value="UTP15 U3 SMALL NUCLEOLAR RNA-ASSOCIATED PROTEIN 15 FAMILY MEMBER"/>
    <property type="match status" value="1"/>
</dbReference>
<comment type="subcellular location">
    <subcellularLocation>
        <location evidence="1">Nucleus</location>
        <location evidence="1">Nucleolus</location>
    </subcellularLocation>
</comment>
<dbReference type="InterPro" id="IPR001680">
    <property type="entry name" value="WD40_rpt"/>
</dbReference>
<keyword evidence="4" id="KW-0677">Repeat</keyword>
<keyword evidence="2" id="KW-0698">rRNA processing</keyword>
<reference evidence="10" key="1">
    <citation type="journal article" date="2012" name="PLoS Pathog.">
        <title>Comparative genomics of the apicomplexan parasites Toxoplasma gondii and Neospora caninum: Coccidia differing in host range and transmission strategy.</title>
        <authorList>
            <person name="Reid A.J."/>
            <person name="Vermont S.J."/>
            <person name="Cotton J.A."/>
            <person name="Harris D."/>
            <person name="Hill-Cawthorne G.A."/>
            <person name="Konen-Waisman S."/>
            <person name="Latham S.M."/>
            <person name="Mourier T."/>
            <person name="Norton R."/>
            <person name="Quail M.A."/>
            <person name="Sanders M."/>
            <person name="Shanmugam D."/>
            <person name="Sohal A."/>
            <person name="Wasmuth J.D."/>
            <person name="Brunk B."/>
            <person name="Grigg M.E."/>
            <person name="Howard J.C."/>
            <person name="Parkinson J."/>
            <person name="Roos D.S."/>
            <person name="Trees A.J."/>
            <person name="Berriman M."/>
            <person name="Pain A."/>
            <person name="Wastling J.M."/>
        </authorList>
    </citation>
    <scope>NUCLEOTIDE SEQUENCE [LARGE SCALE GENOMIC DNA]</scope>
    <source>
        <strain evidence="10">Liverpool</strain>
    </source>
</reference>
<dbReference type="InterPro" id="IPR015943">
    <property type="entry name" value="WD40/YVTN_repeat-like_dom_sf"/>
</dbReference>
<protein>
    <submittedName>
        <fullName evidence="9">Putative WD domain, G-beta repeat-containing protein</fullName>
    </submittedName>
</protein>
<dbReference type="Pfam" id="PF09384">
    <property type="entry name" value="UTP15_C"/>
    <property type="match status" value="1"/>
</dbReference>
<dbReference type="PANTHER" id="PTHR19924:SF26">
    <property type="entry name" value="U3 SMALL NUCLEOLAR RNA-ASSOCIATED PROTEIN 15 HOMOLOG"/>
    <property type="match status" value="1"/>
</dbReference>
<dbReference type="eggNOG" id="KOG0310">
    <property type="taxonomic scope" value="Eukaryota"/>
</dbReference>
<dbReference type="OMA" id="DGGYFKR"/>
<evidence type="ECO:0000256" key="1">
    <source>
        <dbReference type="ARBA" id="ARBA00004604"/>
    </source>
</evidence>
<dbReference type="InParanoid" id="F0VDN6"/>
<dbReference type="Pfam" id="PF00400">
    <property type="entry name" value="WD40"/>
    <property type="match status" value="2"/>
</dbReference>
<keyword evidence="3 6" id="KW-0853">WD repeat</keyword>
<feature type="compositionally biased region" description="Acidic residues" evidence="7">
    <location>
        <begin position="399"/>
        <end position="425"/>
    </location>
</feature>
<evidence type="ECO:0000256" key="6">
    <source>
        <dbReference type="PROSITE-ProRule" id="PRU00221"/>
    </source>
</evidence>
<dbReference type="GeneID" id="13444459"/>
<evidence type="ECO:0000256" key="3">
    <source>
        <dbReference type="ARBA" id="ARBA00022574"/>
    </source>
</evidence>
<evidence type="ECO:0000256" key="5">
    <source>
        <dbReference type="ARBA" id="ARBA00023242"/>
    </source>
</evidence>
<keyword evidence="10" id="KW-1185">Reference proteome</keyword>
<dbReference type="GO" id="GO:0006364">
    <property type="term" value="P:rRNA processing"/>
    <property type="evidence" value="ECO:0007669"/>
    <property type="project" value="UniProtKB-KW"/>
</dbReference>
<dbReference type="GO" id="GO:0005730">
    <property type="term" value="C:nucleolus"/>
    <property type="evidence" value="ECO:0007669"/>
    <property type="project" value="UniProtKB-SubCell"/>
</dbReference>
<evidence type="ECO:0000313" key="10">
    <source>
        <dbReference type="Proteomes" id="UP000007494"/>
    </source>
</evidence>
<dbReference type="RefSeq" id="XP_003881862.1">
    <property type="nucleotide sequence ID" value="XM_003881813.1"/>
</dbReference>
<evidence type="ECO:0000313" key="9">
    <source>
        <dbReference type="EMBL" id="CBZ51829.1"/>
    </source>
</evidence>
<dbReference type="InterPro" id="IPR018983">
    <property type="entry name" value="U3_snoRNA-assocProt_15_C"/>
</dbReference>
<dbReference type="PROSITE" id="PS50294">
    <property type="entry name" value="WD_REPEATS_REGION"/>
    <property type="match status" value="1"/>
</dbReference>
<feature type="compositionally biased region" description="Basic residues" evidence="7">
    <location>
        <begin position="385"/>
        <end position="394"/>
    </location>
</feature>
<dbReference type="OrthoDB" id="431715at2759"/>
<name>F0VDN6_NEOCL</name>
<sequence length="757" mass="82714">MAETSASHSASPPSTVALASSASPAALTAYRRLPLSEASSFSLLHPSRFSAPFGSPGARTQRLFRTVASGKENSGIVSCAFLTRPIVRAPEDGKIKTKGGIPKRKGEGKRAAEAAATAKAAMLIASGREPGVHTPDDVESATGTARMCLMAAGTRVHFLDLQKGEVVAHYSAIKDYARSVACRSDGKLFAVADDSGLVQVVQTDTRDLLRKLKGHTGSVRSCRFSPEKTHVLSAGDDTTIRRWDLSVGESVDTLRGHADSVRSVDVPRSFFSSEDDNASSFASPSHSWSPNACLTGSYDCTARLWDLRAPDETNTVTFKHDRPVEFARIADCLAGAQLLLSCAGSVVRVWDVRQTAQPLCSLSSHVKTVTAAQIIPGRAAARSPLARRGRRKRQREGPEGSEEEEKDQQEESDDDDEEDEEEEELARERAELQEGLVVATGSLDATVKLTSLTTLKVHHTFVFDSEVLSLDFALARAQSCSRGTTDGGLSATFFTGLADGSWVVRQRGRGEAQGDGDLSLASVQDPLARFSAKTARKKRRLLLRMRASQAHYFTRGRTALPLGEDVVEEKAEVPRRRILSEEMPNAEFGDPEECGHDRDIQMRSLKARRDSPGQHEVGTLQAKRLNRLDRLLRSFQYQAALDVSLTMSSQHVVALVAELLQRGGLEVAMRGRDSASLIPLLQFISKNITFKNSAYTRIVSEMTLTLLEECEDWMVLSGDDKEVMELLKRICQKIAFELHQIQQMDRLHSLLDAVLAS</sequence>
<gene>
    <name evidence="9" type="ORF">NCLIV_016210</name>
</gene>
<dbReference type="GO" id="GO:0045943">
    <property type="term" value="P:positive regulation of transcription by RNA polymerase I"/>
    <property type="evidence" value="ECO:0007669"/>
    <property type="project" value="TreeGrafter"/>
</dbReference>
<organism evidence="9 10">
    <name type="scientific">Neospora caninum (strain Liverpool)</name>
    <dbReference type="NCBI Taxonomy" id="572307"/>
    <lineage>
        <taxon>Eukaryota</taxon>
        <taxon>Sar</taxon>
        <taxon>Alveolata</taxon>
        <taxon>Apicomplexa</taxon>
        <taxon>Conoidasida</taxon>
        <taxon>Coccidia</taxon>
        <taxon>Eucoccidiorida</taxon>
        <taxon>Eimeriorina</taxon>
        <taxon>Sarcocystidae</taxon>
        <taxon>Neospora</taxon>
    </lineage>
</organism>